<name>A0AAE0CDA7_9CHLO</name>
<organism evidence="1 2">
    <name type="scientific">Cymbomonas tetramitiformis</name>
    <dbReference type="NCBI Taxonomy" id="36881"/>
    <lineage>
        <taxon>Eukaryota</taxon>
        <taxon>Viridiplantae</taxon>
        <taxon>Chlorophyta</taxon>
        <taxon>Pyramimonadophyceae</taxon>
        <taxon>Pyramimonadales</taxon>
        <taxon>Pyramimonadaceae</taxon>
        <taxon>Cymbomonas</taxon>
    </lineage>
</organism>
<dbReference type="Proteomes" id="UP001190700">
    <property type="component" value="Unassembled WGS sequence"/>
</dbReference>
<reference evidence="1 2" key="1">
    <citation type="journal article" date="2015" name="Genome Biol. Evol.">
        <title>Comparative Genomics of a Bacterivorous Green Alga Reveals Evolutionary Causalities and Consequences of Phago-Mixotrophic Mode of Nutrition.</title>
        <authorList>
            <person name="Burns J.A."/>
            <person name="Paasch A."/>
            <person name="Narechania A."/>
            <person name="Kim E."/>
        </authorList>
    </citation>
    <scope>NUCLEOTIDE SEQUENCE [LARGE SCALE GENOMIC DNA]</scope>
    <source>
        <strain evidence="1 2">PLY_AMNH</strain>
    </source>
</reference>
<comment type="caution">
    <text evidence="1">The sequence shown here is derived from an EMBL/GenBank/DDBJ whole genome shotgun (WGS) entry which is preliminary data.</text>
</comment>
<evidence type="ECO:0000313" key="1">
    <source>
        <dbReference type="EMBL" id="KAK3251835.1"/>
    </source>
</evidence>
<sequence length="164" mass="17376">MSRATGNVSVADLDEFCMMPVVAELIDVLGAESRDGRVQPRGDDCGEGSFFELLDVLGGDLAPAEFGVLGEQGFQISLDGGHQHATYVDSDGMPRGLRDGFPVEGSRFPAFELLGAGVGNGFGILLVVHRVPLASLRDFRPDTAFDLESAAVFEALVLPPALHM</sequence>
<accession>A0AAE0CDA7</accession>
<evidence type="ECO:0000313" key="2">
    <source>
        <dbReference type="Proteomes" id="UP001190700"/>
    </source>
</evidence>
<dbReference type="EMBL" id="LGRX02025795">
    <property type="protein sequence ID" value="KAK3251835.1"/>
    <property type="molecule type" value="Genomic_DNA"/>
</dbReference>
<proteinExistence type="predicted"/>
<gene>
    <name evidence="1" type="ORF">CYMTET_38841</name>
</gene>
<keyword evidence="2" id="KW-1185">Reference proteome</keyword>
<protein>
    <submittedName>
        <fullName evidence="1">Uncharacterized protein</fullName>
    </submittedName>
</protein>
<dbReference type="AlphaFoldDB" id="A0AAE0CDA7"/>